<feature type="chain" id="PRO_5045372964" description="Secreted protein" evidence="2">
    <location>
        <begin position="23"/>
        <end position="73"/>
    </location>
</feature>
<evidence type="ECO:0000256" key="1">
    <source>
        <dbReference type="SAM" id="MobiDB-lite"/>
    </source>
</evidence>
<protein>
    <recommendedName>
        <fullName evidence="5">Secreted protein</fullName>
    </recommendedName>
</protein>
<evidence type="ECO:0008006" key="5">
    <source>
        <dbReference type="Google" id="ProtNLM"/>
    </source>
</evidence>
<dbReference type="Proteomes" id="UP001345963">
    <property type="component" value="Unassembled WGS sequence"/>
</dbReference>
<gene>
    <name evidence="3" type="ORF">ATANTOWER_014674</name>
</gene>
<feature type="signal peptide" evidence="2">
    <location>
        <begin position="1"/>
        <end position="22"/>
    </location>
</feature>
<evidence type="ECO:0000256" key="2">
    <source>
        <dbReference type="SAM" id="SignalP"/>
    </source>
</evidence>
<feature type="region of interest" description="Disordered" evidence="1">
    <location>
        <begin position="53"/>
        <end position="73"/>
    </location>
</feature>
<sequence length="73" mass="8547">MVASRCLLLGLLLSYMTTAVFSHVWIRNRSKYEISFFVIAEIWRTRELRRKIGSTSKKTSEDFPLMEGEPLHV</sequence>
<evidence type="ECO:0000313" key="3">
    <source>
        <dbReference type="EMBL" id="MED6233661.1"/>
    </source>
</evidence>
<comment type="caution">
    <text evidence="3">The sequence shown here is derived from an EMBL/GenBank/DDBJ whole genome shotgun (WGS) entry which is preliminary data.</text>
</comment>
<reference evidence="3 4" key="1">
    <citation type="submission" date="2021-07" db="EMBL/GenBank/DDBJ databases">
        <authorList>
            <person name="Palmer J.M."/>
        </authorList>
    </citation>
    <scope>NUCLEOTIDE SEQUENCE [LARGE SCALE GENOMIC DNA]</scope>
    <source>
        <strain evidence="3 4">AT_MEX2019</strain>
        <tissue evidence="3">Muscle</tissue>
    </source>
</reference>
<name>A0ABU7A6E9_9TELE</name>
<evidence type="ECO:0000313" key="4">
    <source>
        <dbReference type="Proteomes" id="UP001345963"/>
    </source>
</evidence>
<keyword evidence="2" id="KW-0732">Signal</keyword>
<dbReference type="EMBL" id="JAHUTI010003052">
    <property type="protein sequence ID" value="MED6233661.1"/>
    <property type="molecule type" value="Genomic_DNA"/>
</dbReference>
<accession>A0ABU7A6E9</accession>
<organism evidence="3 4">
    <name type="scientific">Ataeniobius toweri</name>
    <dbReference type="NCBI Taxonomy" id="208326"/>
    <lineage>
        <taxon>Eukaryota</taxon>
        <taxon>Metazoa</taxon>
        <taxon>Chordata</taxon>
        <taxon>Craniata</taxon>
        <taxon>Vertebrata</taxon>
        <taxon>Euteleostomi</taxon>
        <taxon>Actinopterygii</taxon>
        <taxon>Neopterygii</taxon>
        <taxon>Teleostei</taxon>
        <taxon>Neoteleostei</taxon>
        <taxon>Acanthomorphata</taxon>
        <taxon>Ovalentaria</taxon>
        <taxon>Atherinomorphae</taxon>
        <taxon>Cyprinodontiformes</taxon>
        <taxon>Goodeidae</taxon>
        <taxon>Ataeniobius</taxon>
    </lineage>
</organism>
<keyword evidence="4" id="KW-1185">Reference proteome</keyword>
<proteinExistence type="predicted"/>